<dbReference type="EMBL" id="JENY01000034">
    <property type="protein sequence ID" value="EXL02108.1"/>
    <property type="molecule type" value="Genomic_DNA"/>
</dbReference>
<reference evidence="1 2" key="1">
    <citation type="submission" date="2014-02" db="EMBL/GenBank/DDBJ databases">
        <title>Aquamicrobium defluvii Genome sequencing.</title>
        <authorList>
            <person name="Wang X."/>
        </authorList>
    </citation>
    <scope>NUCLEOTIDE SEQUENCE [LARGE SCALE GENOMIC DNA]</scope>
    <source>
        <strain evidence="1 2">W13Z1</strain>
    </source>
</reference>
<evidence type="ECO:0000313" key="1">
    <source>
        <dbReference type="EMBL" id="EXL02108.1"/>
    </source>
</evidence>
<evidence type="ECO:0008006" key="3">
    <source>
        <dbReference type="Google" id="ProtNLM"/>
    </source>
</evidence>
<name>A0A011U8E2_9HYPH</name>
<dbReference type="InterPro" id="IPR021436">
    <property type="entry name" value="DUF3085"/>
</dbReference>
<evidence type="ECO:0000313" key="2">
    <source>
        <dbReference type="Proteomes" id="UP000019849"/>
    </source>
</evidence>
<comment type="caution">
    <text evidence="1">The sequence shown here is derived from an EMBL/GenBank/DDBJ whole genome shotgun (WGS) entry which is preliminary data.</text>
</comment>
<dbReference type="STRING" id="69279.BG36_16095"/>
<dbReference type="Pfam" id="PF11284">
    <property type="entry name" value="DUF3085"/>
    <property type="match status" value="1"/>
</dbReference>
<dbReference type="AlphaFoldDB" id="A0A011U8E2"/>
<proteinExistence type="predicted"/>
<accession>A0A011U8E2</accession>
<dbReference type="PATRIC" id="fig|69279.3.peg.4281"/>
<dbReference type="eggNOG" id="ENOG5033AZ4">
    <property type="taxonomic scope" value="Bacteria"/>
</dbReference>
<dbReference type="HOGENOM" id="CLU_157883_0_0_5"/>
<organism evidence="1 2">
    <name type="scientific">Aquamicrobium defluvii</name>
    <dbReference type="NCBI Taxonomy" id="69279"/>
    <lineage>
        <taxon>Bacteria</taxon>
        <taxon>Pseudomonadati</taxon>
        <taxon>Pseudomonadota</taxon>
        <taxon>Alphaproteobacteria</taxon>
        <taxon>Hyphomicrobiales</taxon>
        <taxon>Phyllobacteriaceae</taxon>
        <taxon>Aquamicrobium</taxon>
    </lineage>
</organism>
<dbReference type="Proteomes" id="UP000019849">
    <property type="component" value="Unassembled WGS sequence"/>
</dbReference>
<sequence>MFTFSVTDIRVVMMRGRLDAYVNGGFRNPHYGLYPGRDEKPGVWLVGDEGVYLCSNGKLADGQRPFVVYADECDPKTNPDYWHYKRRHFGGGDGIEFLDGAKLVPLIAASPGCTHLKIVFLPNSMQLFAVQQD</sequence>
<dbReference type="RefSeq" id="WP_035031867.1">
    <property type="nucleotide sequence ID" value="NZ_KK073906.1"/>
</dbReference>
<gene>
    <name evidence="1" type="ORF">BG36_16095</name>
</gene>
<protein>
    <recommendedName>
        <fullName evidence="3">DUF3085 domain-containing protein</fullName>
    </recommendedName>
</protein>